<evidence type="ECO:0000256" key="2">
    <source>
        <dbReference type="ARBA" id="ARBA00023315"/>
    </source>
</evidence>
<dbReference type="InterPro" id="IPR016181">
    <property type="entry name" value="Acyl_CoA_acyltransferase"/>
</dbReference>
<evidence type="ECO:0000256" key="1">
    <source>
        <dbReference type="ARBA" id="ARBA00022679"/>
    </source>
</evidence>
<sequence>MTDPVFTPWLIPSDDFALYDALALLRASFQFMDARIDPPSSIHRLTVEGMREHCKDGGEIWAIGRPLLACMFLTPKPDCLYLGKLAVQEELRGQGICRTLVDHAASRATELGLPALELETRVELTENHRVFSRLGFTILNTGSHEGYNRPTDFLLRKPISLSADS</sequence>
<dbReference type="GeneID" id="55494543"/>
<evidence type="ECO:0000313" key="5">
    <source>
        <dbReference type="Proteomes" id="UP000050783"/>
    </source>
</evidence>
<protein>
    <submittedName>
        <fullName evidence="4">Acetyltransferase (GNAT) family protein</fullName>
    </submittedName>
</protein>
<dbReference type="SUPFAM" id="SSF55729">
    <property type="entry name" value="Acyl-CoA N-acyltransferases (Nat)"/>
    <property type="match status" value="1"/>
</dbReference>
<feature type="domain" description="N-acetyltransferase" evidence="3">
    <location>
        <begin position="1"/>
        <end position="160"/>
    </location>
</feature>
<dbReference type="STRING" id="81569.RUM4293_01739"/>
<proteinExistence type="predicted"/>
<keyword evidence="2" id="KW-0012">Acyltransferase</keyword>
<dbReference type="GO" id="GO:0016747">
    <property type="term" value="F:acyltransferase activity, transferring groups other than amino-acyl groups"/>
    <property type="evidence" value="ECO:0007669"/>
    <property type="project" value="InterPro"/>
</dbReference>
<name>A0A0P1EG62_9RHOB</name>
<dbReference type="InterPro" id="IPR000182">
    <property type="entry name" value="GNAT_dom"/>
</dbReference>
<keyword evidence="1 4" id="KW-0808">Transferase</keyword>
<organism evidence="4 5">
    <name type="scientific">Ruegeria atlantica</name>
    <dbReference type="NCBI Taxonomy" id="81569"/>
    <lineage>
        <taxon>Bacteria</taxon>
        <taxon>Pseudomonadati</taxon>
        <taxon>Pseudomonadota</taxon>
        <taxon>Alphaproteobacteria</taxon>
        <taxon>Rhodobacterales</taxon>
        <taxon>Roseobacteraceae</taxon>
        <taxon>Ruegeria</taxon>
    </lineage>
</organism>
<evidence type="ECO:0000259" key="3">
    <source>
        <dbReference type="PROSITE" id="PS51186"/>
    </source>
</evidence>
<reference evidence="4 5" key="1">
    <citation type="submission" date="2015-09" db="EMBL/GenBank/DDBJ databases">
        <authorList>
            <consortium name="Swine Surveillance"/>
        </authorList>
    </citation>
    <scope>NUCLEOTIDE SEQUENCE [LARGE SCALE GENOMIC DNA]</scope>
    <source>
        <strain evidence="4 5">CECT 4292</strain>
    </source>
</reference>
<accession>A0A0P1EG62</accession>
<dbReference type="Pfam" id="PF00583">
    <property type="entry name" value="Acetyltransf_1"/>
    <property type="match status" value="1"/>
</dbReference>
<dbReference type="AlphaFoldDB" id="A0A0P1EG62"/>
<dbReference type="PANTHER" id="PTHR43877">
    <property type="entry name" value="AMINOALKYLPHOSPHONATE N-ACETYLTRANSFERASE-RELATED-RELATED"/>
    <property type="match status" value="1"/>
</dbReference>
<evidence type="ECO:0000313" key="4">
    <source>
        <dbReference type="EMBL" id="CUH49193.1"/>
    </source>
</evidence>
<dbReference type="CDD" id="cd04301">
    <property type="entry name" value="NAT_SF"/>
    <property type="match status" value="1"/>
</dbReference>
<dbReference type="PROSITE" id="PS51186">
    <property type="entry name" value="GNAT"/>
    <property type="match status" value="1"/>
</dbReference>
<gene>
    <name evidence="4" type="ORF">RUA4292_03388</name>
</gene>
<dbReference type="Gene3D" id="3.40.630.30">
    <property type="match status" value="1"/>
</dbReference>
<dbReference type="RefSeq" id="WP_058278644.1">
    <property type="nucleotide sequence ID" value="NZ_CYPU01000065.1"/>
</dbReference>
<dbReference type="OrthoDB" id="9789603at2"/>
<dbReference type="EMBL" id="CYPU01000065">
    <property type="protein sequence ID" value="CUH49193.1"/>
    <property type="molecule type" value="Genomic_DNA"/>
</dbReference>
<dbReference type="Proteomes" id="UP000050783">
    <property type="component" value="Unassembled WGS sequence"/>
</dbReference>
<dbReference type="InterPro" id="IPR050832">
    <property type="entry name" value="Bact_Acetyltransf"/>
</dbReference>